<sequence length="279" mass="30979">MSALADFYGDYKRFLVIGLGAFLSFAPLVAEDNAGYVLAGFEYANMGGNMLTDIISGSQGTHINEPITGSLYGGDFQLGYKQFFGSSQRFGLRYYGIFSGYAGTYIRKDENKELISKGSLSNFFYGAGMDMLYNFYDSENRSFGLFGGVMVGGSSWELGKGYKNGECQTREQGNGPVLPGAPQPACISMDKYYQESAKRNNTDGNKASFTSTYVQVVFNFGLRSNFTKHQGFEIGVRVPVINDPYYTYQQKSASDQDKYTINFGFRRLVAAFVNYVINF</sequence>
<dbReference type="Proteomes" id="UP001595783">
    <property type="component" value="Unassembled WGS sequence"/>
</dbReference>
<name>A0ABV7ZGH9_9HELI</name>
<dbReference type="EMBL" id="JBHRZO010000009">
    <property type="protein sequence ID" value="MFC3847265.1"/>
    <property type="molecule type" value="Genomic_DNA"/>
</dbReference>
<protein>
    <submittedName>
        <fullName evidence="1">Outer membrane protein</fullName>
    </submittedName>
</protein>
<dbReference type="Pfam" id="PF01856">
    <property type="entry name" value="HP_OMP"/>
    <property type="match status" value="1"/>
</dbReference>
<reference evidence="2" key="1">
    <citation type="journal article" date="2019" name="Int. J. Syst. Evol. Microbiol.">
        <title>The Global Catalogue of Microorganisms (GCM) 10K type strain sequencing project: providing services to taxonomists for standard genome sequencing and annotation.</title>
        <authorList>
            <consortium name="The Broad Institute Genomics Platform"/>
            <consortium name="The Broad Institute Genome Sequencing Center for Infectious Disease"/>
            <person name="Wu L."/>
            <person name="Ma J."/>
        </authorList>
    </citation>
    <scope>NUCLEOTIDE SEQUENCE [LARGE SCALE GENOMIC DNA]</scope>
    <source>
        <strain evidence="2">CCUG 53816</strain>
    </source>
</reference>
<organism evidence="1 2">
    <name type="scientific">Helicobacter baculiformis</name>
    <dbReference type="NCBI Taxonomy" id="427351"/>
    <lineage>
        <taxon>Bacteria</taxon>
        <taxon>Pseudomonadati</taxon>
        <taxon>Campylobacterota</taxon>
        <taxon>Epsilonproteobacteria</taxon>
        <taxon>Campylobacterales</taxon>
        <taxon>Helicobacteraceae</taxon>
        <taxon>Helicobacter</taxon>
    </lineage>
</organism>
<comment type="caution">
    <text evidence="1">The sequence shown here is derived from an EMBL/GenBank/DDBJ whole genome shotgun (WGS) entry which is preliminary data.</text>
</comment>
<evidence type="ECO:0000313" key="2">
    <source>
        <dbReference type="Proteomes" id="UP001595783"/>
    </source>
</evidence>
<proteinExistence type="predicted"/>
<evidence type="ECO:0000313" key="1">
    <source>
        <dbReference type="EMBL" id="MFC3847265.1"/>
    </source>
</evidence>
<gene>
    <name evidence="1" type="ORF">ACFOPX_01780</name>
</gene>
<keyword evidence="2" id="KW-1185">Reference proteome</keyword>
<dbReference type="InterPro" id="IPR002718">
    <property type="entry name" value="OMP_Helicobacter"/>
</dbReference>
<dbReference type="PRINTS" id="PR01776">
    <property type="entry name" value="HPOMPFAMILY"/>
</dbReference>
<dbReference type="RefSeq" id="WP_233708921.1">
    <property type="nucleotide sequence ID" value="NZ_FZMF01000001.1"/>
</dbReference>
<accession>A0ABV7ZGH9</accession>